<reference evidence="1" key="2">
    <citation type="submission" date="2020-09" db="EMBL/GenBank/DDBJ databases">
        <authorList>
            <person name="Sun Q."/>
            <person name="Kim S."/>
        </authorList>
    </citation>
    <scope>NUCLEOTIDE SEQUENCE</scope>
    <source>
        <strain evidence="1">KCTC 12368</strain>
    </source>
</reference>
<proteinExistence type="predicted"/>
<accession>A0A918USU3</accession>
<reference evidence="1" key="1">
    <citation type="journal article" date="2014" name="Int. J. Syst. Evol. Microbiol.">
        <title>Complete genome sequence of Corynebacterium casei LMG S-19264T (=DSM 44701T), isolated from a smear-ripened cheese.</title>
        <authorList>
            <consortium name="US DOE Joint Genome Institute (JGI-PGF)"/>
            <person name="Walter F."/>
            <person name="Albersmeier A."/>
            <person name="Kalinowski J."/>
            <person name="Ruckert C."/>
        </authorList>
    </citation>
    <scope>NUCLEOTIDE SEQUENCE</scope>
    <source>
        <strain evidence="1">KCTC 12368</strain>
    </source>
</reference>
<evidence type="ECO:0000313" key="1">
    <source>
        <dbReference type="EMBL" id="GGZ30753.1"/>
    </source>
</evidence>
<gene>
    <name evidence="1" type="ORF">GCM10007049_24560</name>
</gene>
<name>A0A918USU3_9BACT</name>
<dbReference type="EMBL" id="BMWX01000004">
    <property type="protein sequence ID" value="GGZ30753.1"/>
    <property type="molecule type" value="Genomic_DNA"/>
</dbReference>
<protein>
    <recommendedName>
        <fullName evidence="3">Bacteriocin-protection, YdeI or OmpD-Associated</fullName>
    </recommendedName>
</protein>
<dbReference type="RefSeq" id="WP_026235913.1">
    <property type="nucleotide sequence ID" value="NZ_BMWX01000004.1"/>
</dbReference>
<evidence type="ECO:0008006" key="3">
    <source>
        <dbReference type="Google" id="ProtNLM"/>
    </source>
</evidence>
<organism evidence="1 2">
    <name type="scientific">Echinicola pacifica</name>
    <dbReference type="NCBI Taxonomy" id="346377"/>
    <lineage>
        <taxon>Bacteria</taxon>
        <taxon>Pseudomonadati</taxon>
        <taxon>Bacteroidota</taxon>
        <taxon>Cytophagia</taxon>
        <taxon>Cytophagales</taxon>
        <taxon>Cyclobacteriaceae</taxon>
        <taxon>Echinicola</taxon>
    </lineage>
</organism>
<dbReference type="Pfam" id="PF13376">
    <property type="entry name" value="OmdA"/>
    <property type="match status" value="1"/>
</dbReference>
<dbReference type="Proteomes" id="UP000619457">
    <property type="component" value="Unassembled WGS sequence"/>
</dbReference>
<keyword evidence="2" id="KW-1185">Reference proteome</keyword>
<sequence>MKDRICPASPNEWRQWLASNHSSCASVWVIFYKVGSAKHNLTWSQAVDEALCFGWIDSTKKTLDEHRYMQYYCQRKPSSTWSKINKDKVKLLIEKGLMKTPGMEVINAAKKNGTWSLMDEIESGIIPADVEIALASVPASKTFFLSLSKSIQKTLLHKVVMAKRPETRAKRIKEIVELAGKGQVPK</sequence>
<dbReference type="AlphaFoldDB" id="A0A918USU3"/>
<comment type="caution">
    <text evidence="1">The sequence shown here is derived from an EMBL/GenBank/DDBJ whole genome shotgun (WGS) entry which is preliminary data.</text>
</comment>
<evidence type="ECO:0000313" key="2">
    <source>
        <dbReference type="Proteomes" id="UP000619457"/>
    </source>
</evidence>